<sequence>MASYRVILKPSVEKDLRALPQSLVVRVFGHIEALQDEPFPRGVRRLSATDELYRIRVGDYRIVCGVDPDARQVVVYHVRHRRDVYRRL</sequence>
<dbReference type="AlphaFoldDB" id="A0AAW6U3L3"/>
<gene>
    <name evidence="2" type="ORF">QJ522_18970</name>
</gene>
<dbReference type="Gene3D" id="3.30.2310.20">
    <property type="entry name" value="RelE-like"/>
    <property type="match status" value="1"/>
</dbReference>
<dbReference type="InterPro" id="IPR035093">
    <property type="entry name" value="RelE/ParE_toxin_dom_sf"/>
</dbReference>
<accession>A0AAW6U3L3</accession>
<dbReference type="SUPFAM" id="SSF143011">
    <property type="entry name" value="RelE-like"/>
    <property type="match status" value="1"/>
</dbReference>
<organism evidence="2 3">
    <name type="scientific">Anaerobaca lacustris</name>
    <dbReference type="NCBI Taxonomy" id="3044600"/>
    <lineage>
        <taxon>Bacteria</taxon>
        <taxon>Pseudomonadati</taxon>
        <taxon>Planctomycetota</taxon>
        <taxon>Phycisphaerae</taxon>
        <taxon>Sedimentisphaerales</taxon>
        <taxon>Anaerobacaceae</taxon>
        <taxon>Anaerobaca</taxon>
    </lineage>
</organism>
<dbReference type="PANTHER" id="PTHR38813">
    <property type="match status" value="1"/>
</dbReference>
<keyword evidence="3" id="KW-1185">Reference proteome</keyword>
<dbReference type="InterPro" id="IPR007712">
    <property type="entry name" value="RelE/ParE_toxin"/>
</dbReference>
<protein>
    <submittedName>
        <fullName evidence="2">Type II toxin-antitoxin system RelE/ParE family toxin</fullName>
    </submittedName>
</protein>
<keyword evidence="1" id="KW-1277">Toxin-antitoxin system</keyword>
<dbReference type="EMBL" id="JASCXX010000029">
    <property type="protein sequence ID" value="MDI6451152.1"/>
    <property type="molecule type" value="Genomic_DNA"/>
</dbReference>
<reference evidence="2" key="1">
    <citation type="submission" date="2023-05" db="EMBL/GenBank/DDBJ databases">
        <title>Anaerotaeda fermentans gen. nov., sp. nov., a novel anaerobic planctomycete of the new family within the order Sedimentisphaerales isolated from Taman Peninsula, Russia.</title>
        <authorList>
            <person name="Khomyakova M.A."/>
            <person name="Merkel A.Y."/>
            <person name="Slobodkin A.I."/>
        </authorList>
    </citation>
    <scope>NUCLEOTIDE SEQUENCE</scope>
    <source>
        <strain evidence="2">M17dextr</strain>
    </source>
</reference>
<evidence type="ECO:0000256" key="1">
    <source>
        <dbReference type="ARBA" id="ARBA00022649"/>
    </source>
</evidence>
<comment type="caution">
    <text evidence="2">The sequence shown here is derived from an EMBL/GenBank/DDBJ whole genome shotgun (WGS) entry which is preliminary data.</text>
</comment>
<evidence type="ECO:0000313" key="3">
    <source>
        <dbReference type="Proteomes" id="UP001431776"/>
    </source>
</evidence>
<dbReference type="InterPro" id="IPR052747">
    <property type="entry name" value="TA_system_RelE_toxin"/>
</dbReference>
<proteinExistence type="predicted"/>
<dbReference type="Proteomes" id="UP001431776">
    <property type="component" value="Unassembled WGS sequence"/>
</dbReference>
<evidence type="ECO:0000313" key="2">
    <source>
        <dbReference type="EMBL" id="MDI6451152.1"/>
    </source>
</evidence>
<dbReference type="PANTHER" id="PTHR38813:SF1">
    <property type="entry name" value="TOXIN RELE1-RELATED"/>
    <property type="match status" value="1"/>
</dbReference>
<dbReference type="RefSeq" id="WP_349246561.1">
    <property type="nucleotide sequence ID" value="NZ_JASCXX010000029.1"/>
</dbReference>
<dbReference type="Pfam" id="PF05016">
    <property type="entry name" value="ParE_toxin"/>
    <property type="match status" value="1"/>
</dbReference>
<name>A0AAW6U3L3_9BACT</name>